<feature type="domain" description="GHMP kinase N-terminal" evidence="11">
    <location>
        <begin position="83"/>
        <end position="158"/>
    </location>
</feature>
<dbReference type="Pfam" id="PF08544">
    <property type="entry name" value="GHMP_kinases_C"/>
    <property type="match status" value="1"/>
</dbReference>
<dbReference type="Gene3D" id="3.30.230.10">
    <property type="match status" value="1"/>
</dbReference>
<dbReference type="EMBL" id="LPWE01000011">
    <property type="protein sequence ID" value="ODR94935.1"/>
    <property type="molecule type" value="Genomic_DNA"/>
</dbReference>
<dbReference type="RefSeq" id="WP_069444235.1">
    <property type="nucleotide sequence ID" value="NZ_LPWE01000011.1"/>
</dbReference>
<dbReference type="GO" id="GO:0016114">
    <property type="term" value="P:terpenoid biosynthetic process"/>
    <property type="evidence" value="ECO:0007669"/>
    <property type="project" value="UniProtKB-UniRule"/>
</dbReference>
<proteinExistence type="inferred from homology"/>
<gene>
    <name evidence="10" type="primary">ispE</name>
    <name evidence="13" type="ORF">AUC70_03900</name>
</gene>
<evidence type="ECO:0000259" key="12">
    <source>
        <dbReference type="Pfam" id="PF08544"/>
    </source>
</evidence>
<evidence type="ECO:0000256" key="9">
    <source>
        <dbReference type="ARBA" id="ARBA00032554"/>
    </source>
</evidence>
<dbReference type="SUPFAM" id="SSF55060">
    <property type="entry name" value="GHMP Kinase, C-terminal domain"/>
    <property type="match status" value="1"/>
</dbReference>
<evidence type="ECO:0000256" key="2">
    <source>
        <dbReference type="ARBA" id="ARBA00012052"/>
    </source>
</evidence>
<dbReference type="SUPFAM" id="SSF54211">
    <property type="entry name" value="Ribosomal protein S5 domain 2-like"/>
    <property type="match status" value="1"/>
</dbReference>
<organism evidence="13 14">
    <name type="scientific">Methyloceanibacter stevinii</name>
    <dbReference type="NCBI Taxonomy" id="1774970"/>
    <lineage>
        <taxon>Bacteria</taxon>
        <taxon>Pseudomonadati</taxon>
        <taxon>Pseudomonadota</taxon>
        <taxon>Alphaproteobacteria</taxon>
        <taxon>Hyphomicrobiales</taxon>
        <taxon>Hyphomicrobiaceae</taxon>
        <taxon>Methyloceanibacter</taxon>
    </lineage>
</organism>
<keyword evidence="8 10" id="KW-0414">Isoprene biosynthesis</keyword>
<dbReference type="Pfam" id="PF00288">
    <property type="entry name" value="GHMP_kinases_N"/>
    <property type="match status" value="1"/>
</dbReference>
<dbReference type="InterPro" id="IPR014721">
    <property type="entry name" value="Ribsml_uS5_D2-typ_fold_subgr"/>
</dbReference>
<comment type="pathway">
    <text evidence="10">Isoprenoid biosynthesis; isopentenyl diphosphate biosynthesis via DXP pathway; isopentenyl diphosphate from 1-deoxy-D-xylulose 5-phosphate: step 3/6.</text>
</comment>
<dbReference type="HAMAP" id="MF_00061">
    <property type="entry name" value="IspE"/>
    <property type="match status" value="1"/>
</dbReference>
<dbReference type="Proteomes" id="UP000094172">
    <property type="component" value="Unassembled WGS sequence"/>
</dbReference>
<dbReference type="EC" id="2.7.1.148" evidence="2 10"/>
<evidence type="ECO:0000259" key="11">
    <source>
        <dbReference type="Pfam" id="PF00288"/>
    </source>
</evidence>
<dbReference type="NCBIfam" id="NF011202">
    <property type="entry name" value="PRK14608.1"/>
    <property type="match status" value="1"/>
</dbReference>
<keyword evidence="5 10" id="KW-0547">Nucleotide-binding</keyword>
<sequence length="312" mass="32237">MRIRDIAWAKLNLTLEVLGRRDDGFHELRSLVAFAGVGDTLEFVSHRQGAPRLVSEQAGSQDNSETFALDVEGPFAQAWEGANLILEAAQTARARFPALSPGTFRLVKTLPVAAGLGGGSADAAAALRLLMQTSDGAVGADDVAALAPELGSDVAVCLRSAPAFMTGRGEIVAPVTGFPQCGVVLVNPGVELATGAVYGALGAAPLKAPPQEAPPQDFGGDFEALIAYASARANDLEPAALKLAPEIGSVLSKLQELAGVRLVRLSGSGATCFAVFASPREALRAAILLAEQEPEWWITAGILGDPHAPLSQ</sequence>
<feature type="active site" evidence="10">
    <location>
        <position position="153"/>
    </location>
</feature>
<dbReference type="NCBIfam" id="TIGR00154">
    <property type="entry name" value="ispE"/>
    <property type="match status" value="1"/>
</dbReference>
<name>A0A1E3VN27_9HYPH</name>
<evidence type="ECO:0000313" key="14">
    <source>
        <dbReference type="Proteomes" id="UP000094172"/>
    </source>
</evidence>
<dbReference type="InterPro" id="IPR013750">
    <property type="entry name" value="GHMP_kinase_C_dom"/>
</dbReference>
<accession>A0A1E3VN27</accession>
<dbReference type="PIRSF" id="PIRSF010376">
    <property type="entry name" value="IspE"/>
    <property type="match status" value="1"/>
</dbReference>
<dbReference type="InterPro" id="IPR020568">
    <property type="entry name" value="Ribosomal_Su5_D2-typ_SF"/>
</dbReference>
<keyword evidence="14" id="KW-1185">Reference proteome</keyword>
<dbReference type="AlphaFoldDB" id="A0A1E3VN27"/>
<keyword evidence="7 10" id="KW-0067">ATP-binding</keyword>
<evidence type="ECO:0000256" key="6">
    <source>
        <dbReference type="ARBA" id="ARBA00022777"/>
    </source>
</evidence>
<evidence type="ECO:0000256" key="7">
    <source>
        <dbReference type="ARBA" id="ARBA00022840"/>
    </source>
</evidence>
<feature type="binding site" evidence="10">
    <location>
        <begin position="111"/>
        <end position="121"/>
    </location>
    <ligand>
        <name>ATP</name>
        <dbReference type="ChEBI" id="CHEBI:30616"/>
    </ligand>
</feature>
<dbReference type="GO" id="GO:0005524">
    <property type="term" value="F:ATP binding"/>
    <property type="evidence" value="ECO:0007669"/>
    <property type="project" value="UniProtKB-UniRule"/>
</dbReference>
<keyword evidence="4 10" id="KW-0808">Transferase</keyword>
<reference evidence="13 14" key="1">
    <citation type="journal article" date="2016" name="Environ. Microbiol.">
        <title>New Methyloceanibacter diversity from North Sea sediments includes methanotroph containing solely the soluble methane monooxygenase.</title>
        <authorList>
            <person name="Vekeman B."/>
            <person name="Kerckhof F.M."/>
            <person name="Cremers G."/>
            <person name="de Vos P."/>
            <person name="Vandamme P."/>
            <person name="Boon N."/>
            <person name="Op den Camp H.J."/>
            <person name="Heylen K."/>
        </authorList>
    </citation>
    <scope>NUCLEOTIDE SEQUENCE [LARGE SCALE GENOMIC DNA]</scope>
    <source>
        <strain evidence="13 14">R-67176</strain>
    </source>
</reference>
<evidence type="ECO:0000256" key="4">
    <source>
        <dbReference type="ARBA" id="ARBA00022679"/>
    </source>
</evidence>
<feature type="active site" evidence="10">
    <location>
        <position position="10"/>
    </location>
</feature>
<evidence type="ECO:0000256" key="3">
    <source>
        <dbReference type="ARBA" id="ARBA00017473"/>
    </source>
</evidence>
<dbReference type="InterPro" id="IPR036554">
    <property type="entry name" value="GHMP_kinase_C_sf"/>
</dbReference>
<dbReference type="UniPathway" id="UPA00056">
    <property type="reaction ID" value="UER00094"/>
</dbReference>
<evidence type="ECO:0000256" key="1">
    <source>
        <dbReference type="ARBA" id="ARBA00009684"/>
    </source>
</evidence>
<dbReference type="PANTHER" id="PTHR43527">
    <property type="entry name" value="4-DIPHOSPHOCYTIDYL-2-C-METHYL-D-ERYTHRITOL KINASE, CHLOROPLASTIC"/>
    <property type="match status" value="1"/>
</dbReference>
<evidence type="ECO:0000256" key="5">
    <source>
        <dbReference type="ARBA" id="ARBA00022741"/>
    </source>
</evidence>
<comment type="caution">
    <text evidence="13">The sequence shown here is derived from an EMBL/GenBank/DDBJ whole genome shotgun (WGS) entry which is preliminary data.</text>
</comment>
<dbReference type="InterPro" id="IPR006204">
    <property type="entry name" value="GHMP_kinase_N_dom"/>
</dbReference>
<comment type="catalytic activity">
    <reaction evidence="10">
        <text>4-CDP-2-C-methyl-D-erythritol + ATP = 4-CDP-2-C-methyl-D-erythritol 2-phosphate + ADP + H(+)</text>
        <dbReference type="Rhea" id="RHEA:18437"/>
        <dbReference type="ChEBI" id="CHEBI:15378"/>
        <dbReference type="ChEBI" id="CHEBI:30616"/>
        <dbReference type="ChEBI" id="CHEBI:57823"/>
        <dbReference type="ChEBI" id="CHEBI:57919"/>
        <dbReference type="ChEBI" id="CHEBI:456216"/>
        <dbReference type="EC" id="2.7.1.148"/>
    </reaction>
</comment>
<comment type="function">
    <text evidence="10">Catalyzes the phosphorylation of the position 2 hydroxy group of 4-diphosphocytidyl-2C-methyl-D-erythritol.</text>
</comment>
<dbReference type="GO" id="GO:0019288">
    <property type="term" value="P:isopentenyl diphosphate biosynthetic process, methylerythritol 4-phosphate pathway"/>
    <property type="evidence" value="ECO:0007669"/>
    <property type="project" value="UniProtKB-UniRule"/>
</dbReference>
<evidence type="ECO:0000313" key="13">
    <source>
        <dbReference type="EMBL" id="ODR94935.1"/>
    </source>
</evidence>
<protein>
    <recommendedName>
        <fullName evidence="3 10">4-diphosphocytidyl-2-C-methyl-D-erythritol kinase</fullName>
        <shortName evidence="10">CMK</shortName>
        <ecNumber evidence="2 10">2.7.1.148</ecNumber>
    </recommendedName>
    <alternativeName>
        <fullName evidence="9 10">4-(cytidine-5'-diphospho)-2-C-methyl-D-erythritol kinase</fullName>
    </alternativeName>
</protein>
<evidence type="ECO:0000256" key="10">
    <source>
        <dbReference type="HAMAP-Rule" id="MF_00061"/>
    </source>
</evidence>
<keyword evidence="6 10" id="KW-0418">Kinase</keyword>
<dbReference type="GO" id="GO:0050515">
    <property type="term" value="F:4-(cytidine 5'-diphospho)-2-C-methyl-D-erythritol kinase activity"/>
    <property type="evidence" value="ECO:0007669"/>
    <property type="project" value="UniProtKB-UniRule"/>
</dbReference>
<dbReference type="Gene3D" id="3.30.70.890">
    <property type="entry name" value="GHMP kinase, C-terminal domain"/>
    <property type="match status" value="1"/>
</dbReference>
<dbReference type="PANTHER" id="PTHR43527:SF2">
    <property type="entry name" value="4-DIPHOSPHOCYTIDYL-2-C-METHYL-D-ERYTHRITOL KINASE, CHLOROPLASTIC"/>
    <property type="match status" value="1"/>
</dbReference>
<comment type="similarity">
    <text evidence="1 10">Belongs to the GHMP kinase family. IspE subfamily.</text>
</comment>
<evidence type="ECO:0000256" key="8">
    <source>
        <dbReference type="ARBA" id="ARBA00023229"/>
    </source>
</evidence>
<dbReference type="STRING" id="1774970.AUC70_03900"/>
<dbReference type="InterPro" id="IPR004424">
    <property type="entry name" value="IspE"/>
</dbReference>
<feature type="domain" description="GHMP kinase C-terminal" evidence="12">
    <location>
        <begin position="220"/>
        <end position="285"/>
    </location>
</feature>